<evidence type="ECO:0000313" key="3">
    <source>
        <dbReference type="Proteomes" id="UP000176998"/>
    </source>
</evidence>
<evidence type="ECO:0000313" key="2">
    <source>
        <dbReference type="EMBL" id="OHE93534.1"/>
    </source>
</evidence>
<organism evidence="2 3">
    <name type="scientific">Colletotrichum orchidophilum</name>
    <dbReference type="NCBI Taxonomy" id="1209926"/>
    <lineage>
        <taxon>Eukaryota</taxon>
        <taxon>Fungi</taxon>
        <taxon>Dikarya</taxon>
        <taxon>Ascomycota</taxon>
        <taxon>Pezizomycotina</taxon>
        <taxon>Sordariomycetes</taxon>
        <taxon>Hypocreomycetidae</taxon>
        <taxon>Glomerellales</taxon>
        <taxon>Glomerellaceae</taxon>
        <taxon>Colletotrichum</taxon>
    </lineage>
</organism>
<reference evidence="2 3" key="1">
    <citation type="submission" date="2016-09" db="EMBL/GenBank/DDBJ databases">
        <authorList>
            <person name="Capua I."/>
            <person name="De Benedictis P."/>
            <person name="Joannis T."/>
            <person name="Lombin L.H."/>
            <person name="Cattoli G."/>
        </authorList>
    </citation>
    <scope>NUCLEOTIDE SEQUENCE [LARGE SCALE GENOMIC DNA]</scope>
    <source>
        <strain evidence="2 3">IMI 309357</strain>
    </source>
</reference>
<proteinExistence type="predicted"/>
<feature type="compositionally biased region" description="Basic and acidic residues" evidence="1">
    <location>
        <begin position="275"/>
        <end position="293"/>
    </location>
</feature>
<gene>
    <name evidence="2" type="ORF">CORC01_11131</name>
</gene>
<keyword evidence="3" id="KW-1185">Reference proteome</keyword>
<evidence type="ECO:0000256" key="1">
    <source>
        <dbReference type="SAM" id="MobiDB-lite"/>
    </source>
</evidence>
<accession>A0A1G4AWM2</accession>
<dbReference type="AlphaFoldDB" id="A0A1G4AWM2"/>
<feature type="region of interest" description="Disordered" evidence="1">
    <location>
        <begin position="262"/>
        <end position="293"/>
    </location>
</feature>
<dbReference type="OrthoDB" id="10470901at2759"/>
<dbReference type="RefSeq" id="XP_022470699.1">
    <property type="nucleotide sequence ID" value="XM_022622757.1"/>
</dbReference>
<dbReference type="EMBL" id="MJBS01000117">
    <property type="protein sequence ID" value="OHE93534.1"/>
    <property type="molecule type" value="Genomic_DNA"/>
</dbReference>
<dbReference type="GeneID" id="34564267"/>
<comment type="caution">
    <text evidence="2">The sequence shown here is derived from an EMBL/GenBank/DDBJ whole genome shotgun (WGS) entry which is preliminary data.</text>
</comment>
<name>A0A1G4AWM2_9PEZI</name>
<dbReference type="Proteomes" id="UP000176998">
    <property type="component" value="Unassembled WGS sequence"/>
</dbReference>
<protein>
    <submittedName>
        <fullName evidence="2">Uncharacterized protein</fullName>
    </submittedName>
</protein>
<sequence>MSFAGIPTSSISEESAMEVSLYIRKLEDHLHREITTEIKRVLEKYQEFRGHCQRNMLSGLPLRHASEERPGISDQIMADFPCEINNFYYDNIAGISFSAFEHARRRPAPFTMPPDLAAMGPPTALTPPTWLSPPSLGFPFPDSPPTPHRNAIRRKKGGKAKFLTANALKRVHPDSFVFFHKLDGIKAHWILICPKQNCQSRSFSRDPIASGDAVAHFKRCKVRSGDAKTILRKYGMKVVPHRLDARHQPLDDEWVANHNKNLRETIPRSTQESLEVEREERSDSMEDGDKYSD</sequence>